<reference evidence="10 11" key="1">
    <citation type="submission" date="2020-10" db="EMBL/GenBank/DDBJ databases">
        <title>Complete genome sequence of Corynebacterium massiliense DSM 45435, type strain of Corynebacterium massiliense.</title>
        <authorList>
            <person name="Busche T."/>
            <person name="Kalinowski J."/>
            <person name="Ruckert C."/>
        </authorList>
    </citation>
    <scope>NUCLEOTIDE SEQUENCE [LARGE SCALE GENOMIC DNA]</scope>
    <source>
        <strain evidence="10 11">DSM 45435</strain>
    </source>
</reference>
<feature type="active site" description="Proton donor/acceptor" evidence="7">
    <location>
        <position position="321"/>
    </location>
</feature>
<dbReference type="Gene3D" id="2.40.440.10">
    <property type="entry name" value="L,D-transpeptidase catalytic domain-like"/>
    <property type="match status" value="1"/>
</dbReference>
<dbReference type="EC" id="2.-.-.-" evidence="10"/>
<comment type="pathway">
    <text evidence="1 7">Cell wall biogenesis; peptidoglycan biosynthesis.</text>
</comment>
<proteinExistence type="predicted"/>
<evidence type="ECO:0000256" key="6">
    <source>
        <dbReference type="ARBA" id="ARBA00023316"/>
    </source>
</evidence>
<dbReference type="PROSITE" id="PS52029">
    <property type="entry name" value="LD_TPASE"/>
    <property type="match status" value="1"/>
</dbReference>
<dbReference type="Proteomes" id="UP001220064">
    <property type="component" value="Chromosome"/>
</dbReference>
<feature type="active site" description="Nucleophile" evidence="7">
    <location>
        <position position="339"/>
    </location>
</feature>
<evidence type="ECO:0000256" key="3">
    <source>
        <dbReference type="ARBA" id="ARBA00022960"/>
    </source>
</evidence>
<evidence type="ECO:0000259" key="9">
    <source>
        <dbReference type="PROSITE" id="PS52029"/>
    </source>
</evidence>
<keyword evidence="11" id="KW-1185">Reference proteome</keyword>
<evidence type="ECO:0000313" key="10">
    <source>
        <dbReference type="EMBL" id="WCZ33074.1"/>
    </source>
</evidence>
<dbReference type="PANTHER" id="PTHR30582">
    <property type="entry name" value="L,D-TRANSPEPTIDASE"/>
    <property type="match status" value="1"/>
</dbReference>
<evidence type="ECO:0000256" key="1">
    <source>
        <dbReference type="ARBA" id="ARBA00004752"/>
    </source>
</evidence>
<organism evidence="10 11">
    <name type="scientific">Corynebacterium massiliense DSM 45435</name>
    <dbReference type="NCBI Taxonomy" id="1121364"/>
    <lineage>
        <taxon>Bacteria</taxon>
        <taxon>Bacillati</taxon>
        <taxon>Actinomycetota</taxon>
        <taxon>Actinomycetes</taxon>
        <taxon>Mycobacteriales</taxon>
        <taxon>Corynebacteriaceae</taxon>
        <taxon>Corynebacterium</taxon>
    </lineage>
</organism>
<dbReference type="InterPro" id="IPR050979">
    <property type="entry name" value="LD-transpeptidase"/>
</dbReference>
<dbReference type="InterPro" id="IPR041280">
    <property type="entry name" value="Big_10"/>
</dbReference>
<dbReference type="GO" id="GO:0016740">
    <property type="term" value="F:transferase activity"/>
    <property type="evidence" value="ECO:0007669"/>
    <property type="project" value="UniProtKB-KW"/>
</dbReference>
<dbReference type="InterPro" id="IPR005490">
    <property type="entry name" value="LD_TPept_cat_dom"/>
</dbReference>
<protein>
    <submittedName>
        <fullName evidence="10">L,D-transpeptidase LppS</fullName>
        <ecNumber evidence="10">2.-.-.-</ecNumber>
    </submittedName>
</protein>
<dbReference type="Gene3D" id="2.60.40.3780">
    <property type="match status" value="1"/>
</dbReference>
<keyword evidence="4 7" id="KW-0573">Peptidoglycan synthesis</keyword>
<dbReference type="Pfam" id="PF03734">
    <property type="entry name" value="YkuD"/>
    <property type="match status" value="1"/>
</dbReference>
<evidence type="ECO:0000256" key="4">
    <source>
        <dbReference type="ARBA" id="ARBA00022984"/>
    </source>
</evidence>
<keyword evidence="2 10" id="KW-0808">Transferase</keyword>
<evidence type="ECO:0000256" key="7">
    <source>
        <dbReference type="PROSITE-ProRule" id="PRU01373"/>
    </source>
</evidence>
<keyword evidence="5" id="KW-0012">Acyltransferase</keyword>
<dbReference type="SUPFAM" id="SSF141523">
    <property type="entry name" value="L,D-transpeptidase catalytic domain-like"/>
    <property type="match status" value="1"/>
</dbReference>
<dbReference type="Pfam" id="PF17964">
    <property type="entry name" value="Big_10"/>
    <property type="match status" value="1"/>
</dbReference>
<name>A0ABY7UAX9_9CORY</name>
<feature type="region of interest" description="Disordered" evidence="8">
    <location>
        <begin position="1"/>
        <end position="74"/>
    </location>
</feature>
<sequence length="392" mass="42552">MLASCTIPTDGDDSAGNDTHHASAGPDGKDGKAGKDGSAEGEKKPEKKTPPKVSVKDGADNVDPSKPVTVTDDDKLAEVTMTNENGKVVEEKLSADGKEWTTAEELGYNHTYTVTAKDEKGAKTTTSFTTPQAAAVTQVALSPLENSTVGVGQTININFGQPIPDRKKAEELITVDTDPGVEGAFYWVNNQEVRWRPAEYWEPGTKVKVKVKQYGKSLGGGVWGGEDASNEFTIGDRVVSIIDNNTKMMNVWKNQKLVRQIPVSMGVDGKWDTPNGRYIIGDMHESIVMDSETFGLAHDAGGYRTTVNYATQMSYNGIYIHAAPWSIWAQGNTNTSHGCINVTPEAAQWFQEFSKRGDIVKVENTYGDTLPGTDGLGDWNIPWETWKKGNVG</sequence>
<keyword evidence="3 7" id="KW-0133">Cell shape</keyword>
<accession>A0ABY7UAX9</accession>
<gene>
    <name evidence="10" type="primary">lppS</name>
    <name evidence="10" type="ORF">CMASS_08240</name>
</gene>
<evidence type="ECO:0000256" key="5">
    <source>
        <dbReference type="ARBA" id="ARBA00023315"/>
    </source>
</evidence>
<feature type="domain" description="L,D-TPase catalytic" evidence="9">
    <location>
        <begin position="238"/>
        <end position="363"/>
    </location>
</feature>
<dbReference type="CDD" id="cd16913">
    <property type="entry name" value="YkuD_like"/>
    <property type="match status" value="1"/>
</dbReference>
<dbReference type="CDD" id="cd13432">
    <property type="entry name" value="LDT_IgD_like_2"/>
    <property type="match status" value="1"/>
</dbReference>
<dbReference type="PANTHER" id="PTHR30582:SF2">
    <property type="entry name" value="L,D-TRANSPEPTIDASE YCIB-RELATED"/>
    <property type="match status" value="1"/>
</dbReference>
<dbReference type="Gene3D" id="2.60.40.3710">
    <property type="match status" value="1"/>
</dbReference>
<evidence type="ECO:0000313" key="11">
    <source>
        <dbReference type="Proteomes" id="UP001220064"/>
    </source>
</evidence>
<evidence type="ECO:0000256" key="8">
    <source>
        <dbReference type="SAM" id="MobiDB-lite"/>
    </source>
</evidence>
<dbReference type="EMBL" id="CP063189">
    <property type="protein sequence ID" value="WCZ33074.1"/>
    <property type="molecule type" value="Genomic_DNA"/>
</dbReference>
<keyword evidence="6 7" id="KW-0961">Cell wall biogenesis/degradation</keyword>
<dbReference type="InterPro" id="IPR038063">
    <property type="entry name" value="Transpep_catalytic_dom"/>
</dbReference>
<evidence type="ECO:0000256" key="2">
    <source>
        <dbReference type="ARBA" id="ARBA00022679"/>
    </source>
</evidence>
<feature type="compositionally biased region" description="Basic and acidic residues" evidence="8">
    <location>
        <begin position="27"/>
        <end position="59"/>
    </location>
</feature>